<name>A0A1M6F9L6_9BACT</name>
<sequence length="65" mass="7730">MAIYQLNLESAGESTQIEQVDFKPPAQWNLHKFQTFVFNNKYCTFKTSTKKKQILWKLLVELLHL</sequence>
<accession>A0A1M6F9L6</accession>
<keyword evidence="2" id="KW-1185">Reference proteome</keyword>
<protein>
    <submittedName>
        <fullName evidence="1">Uncharacterized protein</fullName>
    </submittedName>
</protein>
<dbReference type="STRING" id="1168035.SAMN05444280_10881"/>
<gene>
    <name evidence="1" type="ORF">SAMN05444280_10881</name>
</gene>
<evidence type="ECO:0000313" key="1">
    <source>
        <dbReference type="EMBL" id="SHI94351.1"/>
    </source>
</evidence>
<proteinExistence type="predicted"/>
<dbReference type="AlphaFoldDB" id="A0A1M6F9L6"/>
<dbReference type="EMBL" id="FQZE01000008">
    <property type="protein sequence ID" value="SHI94351.1"/>
    <property type="molecule type" value="Genomic_DNA"/>
</dbReference>
<dbReference type="Proteomes" id="UP000184050">
    <property type="component" value="Unassembled WGS sequence"/>
</dbReference>
<evidence type="ECO:0000313" key="2">
    <source>
        <dbReference type="Proteomes" id="UP000184050"/>
    </source>
</evidence>
<reference evidence="1 2" key="1">
    <citation type="submission" date="2016-11" db="EMBL/GenBank/DDBJ databases">
        <authorList>
            <person name="Jaros S."/>
            <person name="Januszkiewicz K."/>
            <person name="Wedrychowicz H."/>
        </authorList>
    </citation>
    <scope>NUCLEOTIDE SEQUENCE [LARGE SCALE GENOMIC DNA]</scope>
    <source>
        <strain evidence="1 2">DSM 27063</strain>
    </source>
</reference>
<organism evidence="1 2">
    <name type="scientific">Tangfeifania diversioriginum</name>
    <dbReference type="NCBI Taxonomy" id="1168035"/>
    <lineage>
        <taxon>Bacteria</taxon>
        <taxon>Pseudomonadati</taxon>
        <taxon>Bacteroidota</taxon>
        <taxon>Bacteroidia</taxon>
        <taxon>Marinilabiliales</taxon>
        <taxon>Prolixibacteraceae</taxon>
        <taxon>Tangfeifania</taxon>
    </lineage>
</organism>